<keyword evidence="2" id="KW-0732">Signal</keyword>
<sequence>MKKKIIILAILLLNSSSVYAKESFSDVKNHWAEKYISYLIDNNYIVGYSDNSFKPDNTISKAEVCAVVNRIFDLRETEDISFTDVNSSNWYYRDVQIASKYKYIDTTSNSFSNSSVKRVELMQIINKLYNFKDDSKDYMYFNDLNSFNQEEKNTVGALLKDGIITGYDDYKFKGDNEVSRSEFSKIITMCIEKYGRDINLKPVVENTDASEIINSSTDNLSELKDKLKNLIEESRQINLMQYTKDSASNMTLQLFKGDAALNSNVKSEIEEAISNIEAAKKDLVFQVGSPKLTVIGRDESGSEIPVNIFINEEPFKNSSEIKPGRYLMKVTSAEKSDTETHITVENEDKVIELTLKKADTETLHLNLSSGLESLSGYSFKKNERVTVRVLVPNGMEIDKFLVNSVAKNVIDDEFRFIITEDTHIEVSFNNL</sequence>
<feature type="domain" description="SLH" evidence="3">
    <location>
        <begin position="19"/>
        <end position="82"/>
    </location>
</feature>
<dbReference type="InterPro" id="IPR051465">
    <property type="entry name" value="Cell_Envelope_Struct_Comp"/>
</dbReference>
<protein>
    <submittedName>
        <fullName evidence="4">S-layer homology domain-containing protein</fullName>
    </submittedName>
</protein>
<accession>A0A1M5TKL0</accession>
<dbReference type="Pfam" id="PF00395">
    <property type="entry name" value="SLH"/>
    <property type="match status" value="2"/>
</dbReference>
<dbReference type="RefSeq" id="WP_073185100.1">
    <property type="nucleotide sequence ID" value="NZ_FQXI01000011.1"/>
</dbReference>
<feature type="coiled-coil region" evidence="1">
    <location>
        <begin position="213"/>
        <end position="282"/>
    </location>
</feature>
<proteinExistence type="predicted"/>
<dbReference type="OrthoDB" id="5845122at2"/>
<keyword evidence="5" id="KW-1185">Reference proteome</keyword>
<evidence type="ECO:0000256" key="2">
    <source>
        <dbReference type="SAM" id="SignalP"/>
    </source>
</evidence>
<name>A0A1M5TKL0_9FIRM</name>
<feature type="domain" description="SLH" evidence="3">
    <location>
        <begin position="138"/>
        <end position="201"/>
    </location>
</feature>
<evidence type="ECO:0000313" key="5">
    <source>
        <dbReference type="Proteomes" id="UP000184032"/>
    </source>
</evidence>
<dbReference type="InterPro" id="IPR001119">
    <property type="entry name" value="SLH_dom"/>
</dbReference>
<dbReference type="EMBL" id="FQXI01000011">
    <property type="protein sequence ID" value="SHH51312.1"/>
    <property type="molecule type" value="Genomic_DNA"/>
</dbReference>
<organism evidence="4 5">
    <name type="scientific">Anaerosphaera aminiphila DSM 21120</name>
    <dbReference type="NCBI Taxonomy" id="1120995"/>
    <lineage>
        <taxon>Bacteria</taxon>
        <taxon>Bacillati</taxon>
        <taxon>Bacillota</taxon>
        <taxon>Tissierellia</taxon>
        <taxon>Tissierellales</taxon>
        <taxon>Peptoniphilaceae</taxon>
        <taxon>Anaerosphaera</taxon>
    </lineage>
</organism>
<evidence type="ECO:0000259" key="3">
    <source>
        <dbReference type="PROSITE" id="PS51272"/>
    </source>
</evidence>
<dbReference type="PANTHER" id="PTHR43308">
    <property type="entry name" value="OUTER MEMBRANE PROTEIN ALPHA-RELATED"/>
    <property type="match status" value="1"/>
</dbReference>
<evidence type="ECO:0000256" key="1">
    <source>
        <dbReference type="SAM" id="Coils"/>
    </source>
</evidence>
<dbReference type="STRING" id="1120995.SAMN02745245_01509"/>
<feature type="chain" id="PRO_5012657775" evidence="2">
    <location>
        <begin position="21"/>
        <end position="431"/>
    </location>
</feature>
<feature type="signal peptide" evidence="2">
    <location>
        <begin position="1"/>
        <end position="20"/>
    </location>
</feature>
<dbReference type="AlphaFoldDB" id="A0A1M5TKL0"/>
<reference evidence="4 5" key="1">
    <citation type="submission" date="2016-11" db="EMBL/GenBank/DDBJ databases">
        <authorList>
            <person name="Jaros S."/>
            <person name="Januszkiewicz K."/>
            <person name="Wedrychowicz H."/>
        </authorList>
    </citation>
    <scope>NUCLEOTIDE SEQUENCE [LARGE SCALE GENOMIC DNA]</scope>
    <source>
        <strain evidence="4 5">DSM 21120</strain>
    </source>
</reference>
<dbReference type="Proteomes" id="UP000184032">
    <property type="component" value="Unassembled WGS sequence"/>
</dbReference>
<keyword evidence="1" id="KW-0175">Coiled coil</keyword>
<gene>
    <name evidence="4" type="ORF">SAMN02745245_01509</name>
</gene>
<dbReference type="PROSITE" id="PS51272">
    <property type="entry name" value="SLH"/>
    <property type="match status" value="2"/>
</dbReference>
<evidence type="ECO:0000313" key="4">
    <source>
        <dbReference type="EMBL" id="SHH51312.1"/>
    </source>
</evidence>